<dbReference type="CDD" id="cd06986">
    <property type="entry name" value="cupin_MmsR-like_N"/>
    <property type="match status" value="1"/>
</dbReference>
<dbReference type="SUPFAM" id="SSF51215">
    <property type="entry name" value="Regulatory protein AraC"/>
    <property type="match status" value="1"/>
</dbReference>
<proteinExistence type="predicted"/>
<dbReference type="GO" id="GO:0043565">
    <property type="term" value="F:sequence-specific DNA binding"/>
    <property type="evidence" value="ECO:0007669"/>
    <property type="project" value="InterPro"/>
</dbReference>
<dbReference type="PANTHER" id="PTHR43280:SF30">
    <property type="entry name" value="MMSAB OPERON REGULATORY PROTEIN"/>
    <property type="match status" value="1"/>
</dbReference>
<dbReference type="PROSITE" id="PS01124">
    <property type="entry name" value="HTH_ARAC_FAMILY_2"/>
    <property type="match status" value="1"/>
</dbReference>
<dbReference type="InterPro" id="IPR037923">
    <property type="entry name" value="HTH-like"/>
</dbReference>
<dbReference type="InterPro" id="IPR018062">
    <property type="entry name" value="HTH_AraC-typ_CS"/>
</dbReference>
<dbReference type="SUPFAM" id="SSF46689">
    <property type="entry name" value="Homeodomain-like"/>
    <property type="match status" value="2"/>
</dbReference>
<dbReference type="OrthoDB" id="9813413at2"/>
<protein>
    <submittedName>
        <fullName evidence="5">AraC family transcriptional regulator</fullName>
    </submittedName>
</protein>
<dbReference type="InterPro" id="IPR003313">
    <property type="entry name" value="AraC-bd"/>
</dbReference>
<keyword evidence="6" id="KW-1185">Reference proteome</keyword>
<dbReference type="PRINTS" id="PR00032">
    <property type="entry name" value="HTHARAC"/>
</dbReference>
<organism evidence="5 6">
    <name type="scientific">Paenibacillus rigui</name>
    <dbReference type="NCBI Taxonomy" id="554312"/>
    <lineage>
        <taxon>Bacteria</taxon>
        <taxon>Bacillati</taxon>
        <taxon>Bacillota</taxon>
        <taxon>Bacilli</taxon>
        <taxon>Bacillales</taxon>
        <taxon>Paenibacillaceae</taxon>
        <taxon>Paenibacillus</taxon>
    </lineage>
</organism>
<dbReference type="AlphaFoldDB" id="A0A229UFY6"/>
<dbReference type="Pfam" id="PF12833">
    <property type="entry name" value="HTH_18"/>
    <property type="match status" value="1"/>
</dbReference>
<feature type="domain" description="HTH araC/xylS-type" evidence="4">
    <location>
        <begin position="183"/>
        <end position="280"/>
    </location>
</feature>
<dbReference type="Gene3D" id="1.10.10.60">
    <property type="entry name" value="Homeodomain-like"/>
    <property type="match status" value="2"/>
</dbReference>
<dbReference type="Gene3D" id="2.60.120.280">
    <property type="entry name" value="Regulatory protein AraC"/>
    <property type="match status" value="1"/>
</dbReference>
<comment type="caution">
    <text evidence="5">The sequence shown here is derived from an EMBL/GenBank/DDBJ whole genome shotgun (WGS) entry which is preliminary data.</text>
</comment>
<dbReference type="InterPro" id="IPR020449">
    <property type="entry name" value="Tscrpt_reg_AraC-type_HTH"/>
</dbReference>
<dbReference type="PROSITE" id="PS00041">
    <property type="entry name" value="HTH_ARAC_FAMILY_1"/>
    <property type="match status" value="1"/>
</dbReference>
<dbReference type="InterPro" id="IPR009057">
    <property type="entry name" value="Homeodomain-like_sf"/>
</dbReference>
<reference evidence="5 6" key="1">
    <citation type="submission" date="2017-07" db="EMBL/GenBank/DDBJ databases">
        <title>Genome sequencing and assembly of Paenibacillus rigui.</title>
        <authorList>
            <person name="Mayilraj S."/>
        </authorList>
    </citation>
    <scope>NUCLEOTIDE SEQUENCE [LARGE SCALE GENOMIC DNA]</scope>
    <source>
        <strain evidence="5 6">JCM 16352</strain>
    </source>
</reference>
<accession>A0A229UFY6</accession>
<dbReference type="Proteomes" id="UP000215509">
    <property type="component" value="Unassembled WGS sequence"/>
</dbReference>
<evidence type="ECO:0000256" key="1">
    <source>
        <dbReference type="ARBA" id="ARBA00023015"/>
    </source>
</evidence>
<evidence type="ECO:0000313" key="6">
    <source>
        <dbReference type="Proteomes" id="UP000215509"/>
    </source>
</evidence>
<dbReference type="GO" id="GO:0003700">
    <property type="term" value="F:DNA-binding transcription factor activity"/>
    <property type="evidence" value="ECO:0007669"/>
    <property type="project" value="InterPro"/>
</dbReference>
<keyword evidence="3" id="KW-0804">Transcription</keyword>
<evidence type="ECO:0000256" key="2">
    <source>
        <dbReference type="ARBA" id="ARBA00023125"/>
    </source>
</evidence>
<dbReference type="EMBL" id="NMQW01000085">
    <property type="protein sequence ID" value="OXM82295.1"/>
    <property type="molecule type" value="Genomic_DNA"/>
</dbReference>
<dbReference type="Pfam" id="PF02311">
    <property type="entry name" value="AraC_binding"/>
    <property type="match status" value="1"/>
</dbReference>
<keyword evidence="1" id="KW-0805">Transcription regulation</keyword>
<gene>
    <name evidence="5" type="ORF">CF651_31655</name>
</gene>
<name>A0A229UFY6_9BACL</name>
<sequence>MPVSSSQPYHSVAFNPHPGKGELTLLFSGQEQTKPQHIVGPQVLDYHLIHYVVSGRGTFRCMGKEYQLTRGSSFFIFPGELVGYSSDESEPWSYRWLGFKGPRADEYLNVMGISQHKPVAVTRNDRKMRALFHQLEQTLHQRQPHCDMQAQGYLRLILAQYAQDLVANTAPHGEASGIQQQVEQAIRWLTFQYHQPISIEQMAQSLGYHRTHLSKMFKQHTGLSPMSFLLKIRMERAKLLLHEPLTIEQVASSVGFTDPLYFSKQFRKWYGRSPSEYRQDHTANPYDCSQ</sequence>
<evidence type="ECO:0000256" key="3">
    <source>
        <dbReference type="ARBA" id="ARBA00023163"/>
    </source>
</evidence>
<evidence type="ECO:0000313" key="5">
    <source>
        <dbReference type="EMBL" id="OXM82295.1"/>
    </source>
</evidence>
<dbReference type="SMART" id="SM00342">
    <property type="entry name" value="HTH_ARAC"/>
    <property type="match status" value="1"/>
</dbReference>
<keyword evidence="2" id="KW-0238">DNA-binding</keyword>
<dbReference type="PANTHER" id="PTHR43280">
    <property type="entry name" value="ARAC-FAMILY TRANSCRIPTIONAL REGULATOR"/>
    <property type="match status" value="1"/>
</dbReference>
<evidence type="ECO:0000259" key="4">
    <source>
        <dbReference type="PROSITE" id="PS01124"/>
    </source>
</evidence>
<dbReference type="InterPro" id="IPR018060">
    <property type="entry name" value="HTH_AraC"/>
</dbReference>